<protein>
    <submittedName>
        <fullName evidence="4">Cell wall-binding repeat protein</fullName>
    </submittedName>
</protein>
<name>E8JYA6_9STRE</name>
<organism evidence="4 5">
    <name type="scientific">Streptococcus infantis ATCC 700779</name>
    <dbReference type="NCBI Taxonomy" id="889204"/>
    <lineage>
        <taxon>Bacteria</taxon>
        <taxon>Bacillati</taxon>
        <taxon>Bacillota</taxon>
        <taxon>Bacilli</taxon>
        <taxon>Lactobacillales</taxon>
        <taxon>Streptococcaceae</taxon>
        <taxon>Streptococcus</taxon>
    </lineage>
</organism>
<dbReference type="eggNOG" id="COG5263">
    <property type="taxonomic scope" value="Bacteria"/>
</dbReference>
<evidence type="ECO:0000313" key="4">
    <source>
        <dbReference type="EMBL" id="EFX37288.1"/>
    </source>
</evidence>
<feature type="repeat" description="Cell wall-binding" evidence="2">
    <location>
        <begin position="53"/>
        <end position="72"/>
    </location>
</feature>
<dbReference type="AlphaFoldDB" id="E8JYA6"/>
<dbReference type="EMBL" id="AEVD01000004">
    <property type="protein sequence ID" value="EFX37288.1"/>
    <property type="molecule type" value="Genomic_DNA"/>
</dbReference>
<dbReference type="PATRIC" id="fig|889204.5.peg.1001"/>
<dbReference type="GeneID" id="29747956"/>
<feature type="repeat" description="Cell wall-binding" evidence="2">
    <location>
        <begin position="160"/>
        <end position="179"/>
    </location>
</feature>
<dbReference type="Gene3D" id="2.10.270.10">
    <property type="entry name" value="Cholin Binding"/>
    <property type="match status" value="2"/>
</dbReference>
<proteinExistence type="predicted"/>
<feature type="repeat" description="Cell wall-binding" evidence="2">
    <location>
        <begin position="213"/>
        <end position="232"/>
    </location>
</feature>
<evidence type="ECO:0000313" key="5">
    <source>
        <dbReference type="Proteomes" id="UP000002815"/>
    </source>
</evidence>
<dbReference type="RefSeq" id="WP_006147979.1">
    <property type="nucleotide sequence ID" value="NZ_AJTA01000035.1"/>
</dbReference>
<evidence type="ECO:0000256" key="3">
    <source>
        <dbReference type="SAM" id="SignalP"/>
    </source>
</evidence>
<feature type="repeat" description="Cell wall-binding" evidence="2">
    <location>
        <begin position="254"/>
        <end position="273"/>
    </location>
</feature>
<accession>E8JYA6</accession>
<evidence type="ECO:0000256" key="1">
    <source>
        <dbReference type="ARBA" id="ARBA00022737"/>
    </source>
</evidence>
<dbReference type="Pfam" id="PF01473">
    <property type="entry name" value="Choline_bind_1"/>
    <property type="match status" value="6"/>
</dbReference>
<comment type="caution">
    <text evidence="4">The sequence shown here is derived from an EMBL/GenBank/DDBJ whole genome shotgun (WGS) entry which is preliminary data.</text>
</comment>
<reference evidence="4 5" key="1">
    <citation type="submission" date="2010-12" db="EMBL/GenBank/DDBJ databases">
        <authorList>
            <person name="Muzny D."/>
            <person name="Qin X."/>
            <person name="Deng J."/>
            <person name="Jiang H."/>
            <person name="Liu Y."/>
            <person name="Qu J."/>
            <person name="Song X.-Z."/>
            <person name="Zhang L."/>
            <person name="Thornton R."/>
            <person name="Coyle M."/>
            <person name="Francisco L."/>
            <person name="Jackson L."/>
            <person name="Javaid M."/>
            <person name="Korchina V."/>
            <person name="Kovar C."/>
            <person name="Mata R."/>
            <person name="Mathew T."/>
            <person name="Ngo R."/>
            <person name="Nguyen L."/>
            <person name="Nguyen N."/>
            <person name="Okwuonu G."/>
            <person name="Ongeri F."/>
            <person name="Pham C."/>
            <person name="Simmons D."/>
            <person name="Wilczek-Boney K."/>
            <person name="Hale W."/>
            <person name="Jakkamsetti A."/>
            <person name="Pham P."/>
            <person name="Ruth R."/>
            <person name="San Lucas F."/>
            <person name="Warren J."/>
            <person name="Zhang J."/>
            <person name="Zhao Z."/>
            <person name="Zhou C."/>
            <person name="Zhu D."/>
            <person name="Lee S."/>
            <person name="Bess C."/>
            <person name="Blankenburg K."/>
            <person name="Forbes L."/>
            <person name="Fu Q."/>
            <person name="Gubbala S."/>
            <person name="Hirani K."/>
            <person name="Jayaseelan J.C."/>
            <person name="Lara F."/>
            <person name="Munidasa M."/>
            <person name="Palculict T."/>
            <person name="Patil S."/>
            <person name="Pu L.-L."/>
            <person name="Saada N."/>
            <person name="Tang L."/>
            <person name="Weissenberger G."/>
            <person name="Zhu Y."/>
            <person name="Hemphill L."/>
            <person name="Shang Y."/>
            <person name="Youmans B."/>
            <person name="Ayvaz T."/>
            <person name="Ross M."/>
            <person name="Santibanez J."/>
            <person name="Aqrawi P."/>
            <person name="Gross S."/>
            <person name="Joshi V."/>
            <person name="Fowler G."/>
            <person name="Nazareth L."/>
            <person name="Reid J."/>
            <person name="Worley K."/>
            <person name="Petrosino J."/>
            <person name="Highlander S."/>
            <person name="Gibbs R."/>
        </authorList>
    </citation>
    <scope>NUCLEOTIDE SEQUENCE [LARGE SCALE GENOMIC DNA]</scope>
    <source>
        <strain evidence="4 5">ATCC 700779</strain>
    </source>
</reference>
<sequence>MKFLKKKMQVGLAVFFLGLLATSTVFADDADSEGWQFVQENGRTYYKKGDIKETAWRVIDGKTYYFDYNGEMVVGWQYIPFPYQGSTIGPYPNGTRLEFMPMSKWYYFAQDGVLQEFVGKQVLEAKTATNTNKHHGEQYDSPAEKRVYYFENQRSYHTLKTGWVHDEGHWYYLQEDGSFDARINSLTVGELVRGWTNDNSTWYYLDPTTAALQTGWQYLGNKWYYLRSSGAMATGWVKDGSTWYYLDAENGDMKTGWASINGYWYYFRSSGAMATGWLQDGSTWYYLNASNGDMRTGWFQVNGKWYYAYSSGALAVDTTVGGYQVNYNGEWVQ</sequence>
<dbReference type="SUPFAM" id="SSF69360">
    <property type="entry name" value="Cell wall binding repeat"/>
    <property type="match status" value="1"/>
</dbReference>
<dbReference type="Pfam" id="PF19127">
    <property type="entry name" value="Choline_bind_3"/>
    <property type="match status" value="2"/>
</dbReference>
<evidence type="ECO:0000256" key="2">
    <source>
        <dbReference type="PROSITE-ProRule" id="PRU00591"/>
    </source>
</evidence>
<keyword evidence="5" id="KW-1185">Reference proteome</keyword>
<gene>
    <name evidence="4" type="primary">cbpF</name>
    <name evidence="4" type="ORF">HMPREF9423_0272</name>
</gene>
<keyword evidence="1" id="KW-0677">Repeat</keyword>
<feature type="repeat" description="Cell wall-binding" evidence="2">
    <location>
        <begin position="295"/>
        <end position="314"/>
    </location>
</feature>
<dbReference type="PROSITE" id="PS51170">
    <property type="entry name" value="CW"/>
    <property type="match status" value="5"/>
</dbReference>
<feature type="chain" id="PRO_5003226080" evidence="3">
    <location>
        <begin position="28"/>
        <end position="333"/>
    </location>
</feature>
<dbReference type="Proteomes" id="UP000002815">
    <property type="component" value="Unassembled WGS sequence"/>
</dbReference>
<feature type="signal peptide" evidence="3">
    <location>
        <begin position="1"/>
        <end position="27"/>
    </location>
</feature>
<dbReference type="Gene3D" id="2.10.270.20">
    <property type="match status" value="1"/>
</dbReference>
<keyword evidence="3" id="KW-0732">Signal</keyword>
<dbReference type="HOGENOM" id="CLU_071832_0_0_9"/>
<dbReference type="InterPro" id="IPR018337">
    <property type="entry name" value="Cell_wall/Cho-bd_repeat"/>
</dbReference>